<feature type="transmembrane region" description="Helical" evidence="1">
    <location>
        <begin position="292"/>
        <end position="313"/>
    </location>
</feature>
<gene>
    <name evidence="3" type="ORF">ATL45_3921</name>
    <name evidence="4" type="ORF">SAMN05421805_11824</name>
</gene>
<dbReference type="InterPro" id="IPR003675">
    <property type="entry name" value="Rce1/LyrA-like_dom"/>
</dbReference>
<reference evidence="3 6" key="2">
    <citation type="submission" date="2018-10" db="EMBL/GenBank/DDBJ databases">
        <title>Sequencing the genomes of 1000 actinobacteria strains.</title>
        <authorList>
            <person name="Klenk H.-P."/>
        </authorList>
    </citation>
    <scope>NUCLEOTIDE SEQUENCE [LARGE SCALE GENOMIC DNA]</scope>
    <source>
        <strain evidence="3 6">DSM 45119</strain>
    </source>
</reference>
<keyword evidence="6" id="KW-1185">Reference proteome</keyword>
<keyword evidence="4" id="KW-0645">Protease</keyword>
<feature type="transmembrane region" description="Helical" evidence="1">
    <location>
        <begin position="164"/>
        <end position="184"/>
    </location>
</feature>
<name>A0A1I5IAA3_9PSEU</name>
<evidence type="ECO:0000313" key="3">
    <source>
        <dbReference type="EMBL" id="RKT85574.1"/>
    </source>
</evidence>
<dbReference type="EMBL" id="RBXX01000002">
    <property type="protein sequence ID" value="RKT85574.1"/>
    <property type="molecule type" value="Genomic_DNA"/>
</dbReference>
<feature type="transmembrane region" description="Helical" evidence="1">
    <location>
        <begin position="105"/>
        <end position="130"/>
    </location>
</feature>
<evidence type="ECO:0000313" key="6">
    <source>
        <dbReference type="Proteomes" id="UP000270697"/>
    </source>
</evidence>
<evidence type="ECO:0000259" key="2">
    <source>
        <dbReference type="Pfam" id="PF02517"/>
    </source>
</evidence>
<dbReference type="Proteomes" id="UP000270697">
    <property type="component" value="Unassembled WGS sequence"/>
</dbReference>
<feature type="transmembrane region" description="Helical" evidence="1">
    <location>
        <begin position="64"/>
        <end position="84"/>
    </location>
</feature>
<dbReference type="Pfam" id="PF02517">
    <property type="entry name" value="Rce1-like"/>
    <property type="match status" value="1"/>
</dbReference>
<sequence length="337" mass="36463">MFADPDAQLALRMCWQNASVSTEQDRVDVRGVVSFVVIAYLPTWLLTLPLWLTGEGLSWTWAPVVLLVMMFMPAVAALVVSKWISPSAKPLRSIGLTNPGGIKKWWPHILVAWLGPPLAMVLALLVGYLLGIYKADWTGFSGLTEQFGTGVIGAEPQTSPGMLALIQIAQVFGLGWLQVIPALGEELGWRGYLVQALLPLGQPGAFLTTGVLWGLWHGPVLILGFNYPTVPIVVAFMMMMCFCILVGTLLGWLRLATGSVWPAAIAHGFLNAAAGLTIVFSQAGYAVDNASVGLLGWTGWIVLALLILVLMLLGKLPVRFHVEQSGIARGVNRRSRR</sequence>
<dbReference type="STRING" id="455193.SAMN05421805_11824"/>
<feature type="transmembrane region" description="Helical" evidence="1">
    <location>
        <begin position="260"/>
        <end position="280"/>
    </location>
</feature>
<reference evidence="4 5" key="1">
    <citation type="submission" date="2016-10" db="EMBL/GenBank/DDBJ databases">
        <authorList>
            <person name="de Groot N.N."/>
        </authorList>
    </citation>
    <scope>NUCLEOTIDE SEQUENCE [LARGE SCALE GENOMIC DNA]</scope>
    <source>
        <strain evidence="4 5">CPCC 201259</strain>
    </source>
</reference>
<accession>A0A1I5IAA3</accession>
<dbReference type="EMBL" id="FOUP01000018">
    <property type="protein sequence ID" value="SFO57472.1"/>
    <property type="molecule type" value="Genomic_DNA"/>
</dbReference>
<feature type="transmembrane region" description="Helical" evidence="1">
    <location>
        <begin position="228"/>
        <end position="253"/>
    </location>
</feature>
<proteinExistence type="predicted"/>
<dbReference type="PANTHER" id="PTHR35797">
    <property type="entry name" value="PROTEASE-RELATED"/>
    <property type="match status" value="1"/>
</dbReference>
<evidence type="ECO:0000313" key="4">
    <source>
        <dbReference type="EMBL" id="SFO57472.1"/>
    </source>
</evidence>
<keyword evidence="1" id="KW-0472">Membrane</keyword>
<dbReference type="GO" id="GO:0006508">
    <property type="term" value="P:proteolysis"/>
    <property type="evidence" value="ECO:0007669"/>
    <property type="project" value="UniProtKB-KW"/>
</dbReference>
<dbReference type="PANTHER" id="PTHR35797:SF1">
    <property type="entry name" value="PROTEASE"/>
    <property type="match status" value="1"/>
</dbReference>
<feature type="domain" description="CAAX prenyl protease 2/Lysostaphin resistance protein A-like" evidence="2">
    <location>
        <begin position="171"/>
        <end position="272"/>
    </location>
</feature>
<dbReference type="GO" id="GO:0004175">
    <property type="term" value="F:endopeptidase activity"/>
    <property type="evidence" value="ECO:0007669"/>
    <property type="project" value="UniProtKB-ARBA"/>
</dbReference>
<organism evidence="4 5">
    <name type="scientific">Saccharopolyspora antimicrobica</name>
    <dbReference type="NCBI Taxonomy" id="455193"/>
    <lineage>
        <taxon>Bacteria</taxon>
        <taxon>Bacillati</taxon>
        <taxon>Actinomycetota</taxon>
        <taxon>Actinomycetes</taxon>
        <taxon>Pseudonocardiales</taxon>
        <taxon>Pseudonocardiaceae</taxon>
        <taxon>Saccharopolyspora</taxon>
    </lineage>
</organism>
<feature type="transmembrane region" description="Helical" evidence="1">
    <location>
        <begin position="32"/>
        <end position="52"/>
    </location>
</feature>
<dbReference type="Proteomes" id="UP000199398">
    <property type="component" value="Unassembled WGS sequence"/>
</dbReference>
<feature type="transmembrane region" description="Helical" evidence="1">
    <location>
        <begin position="196"/>
        <end position="216"/>
    </location>
</feature>
<keyword evidence="4" id="KW-0378">Hydrolase</keyword>
<keyword evidence="1" id="KW-1133">Transmembrane helix</keyword>
<dbReference type="InterPro" id="IPR042150">
    <property type="entry name" value="MmRce1-like"/>
</dbReference>
<evidence type="ECO:0000313" key="5">
    <source>
        <dbReference type="Proteomes" id="UP000199398"/>
    </source>
</evidence>
<dbReference type="AlphaFoldDB" id="A0A1I5IAA3"/>
<protein>
    <submittedName>
        <fullName evidence="3">CAAX prenyl protease-like protein</fullName>
    </submittedName>
    <submittedName>
        <fullName evidence="4">CAAX protease self-immunity</fullName>
    </submittedName>
</protein>
<evidence type="ECO:0000256" key="1">
    <source>
        <dbReference type="SAM" id="Phobius"/>
    </source>
</evidence>
<keyword evidence="1" id="KW-0812">Transmembrane</keyword>
<dbReference type="GO" id="GO:0080120">
    <property type="term" value="P:CAAX-box protein maturation"/>
    <property type="evidence" value="ECO:0007669"/>
    <property type="project" value="UniProtKB-ARBA"/>
</dbReference>